<evidence type="ECO:0000313" key="2">
    <source>
        <dbReference type="EMBL" id="MBF1128580.1"/>
    </source>
</evidence>
<evidence type="ECO:0000256" key="1">
    <source>
        <dbReference type="SAM" id="Phobius"/>
    </source>
</evidence>
<feature type="transmembrane region" description="Helical" evidence="1">
    <location>
        <begin position="222"/>
        <end position="241"/>
    </location>
</feature>
<feature type="transmembrane region" description="Helical" evidence="1">
    <location>
        <begin position="279"/>
        <end position="302"/>
    </location>
</feature>
<dbReference type="EMBL" id="JABZMK010000001">
    <property type="protein sequence ID" value="MBF1128580.1"/>
    <property type="molecule type" value="Genomic_DNA"/>
</dbReference>
<name>A0A930FNW0_9FIRM</name>
<dbReference type="AlphaFoldDB" id="A0A930FNW0"/>
<reference evidence="2" key="1">
    <citation type="submission" date="2020-04" db="EMBL/GenBank/DDBJ databases">
        <title>Deep metagenomics examines the oral microbiome during advanced dental caries in children, revealing novel taxa and co-occurrences with host molecules.</title>
        <authorList>
            <person name="Baker J.L."/>
            <person name="Morton J.T."/>
            <person name="Dinis M."/>
            <person name="Alvarez R."/>
            <person name="Tran N.C."/>
            <person name="Knight R."/>
            <person name="Edlund A."/>
        </authorList>
    </citation>
    <scope>NUCLEOTIDE SEQUENCE</scope>
    <source>
        <strain evidence="2">JCVI_32_bin.14</strain>
    </source>
</reference>
<sequence length="324" mass="36239">MEDLDFITTLAYFLNVGVFSAVISRFSGAPISILVCCAVLYVGATPLETIGIMLTYLVFMRLTIYTQKNRVNFKKMEVFPGWKIIPAIALILISLILYPFAGLAIFLLVFMAEVLAKMRMKIPEERRMEKGELMPYIIGGAVLMTLSMVAVKFIPETLYYGLGGFVILALCAFFWWVGNDRDRLASVWDKVILAAFIPAGLYGFDMADWIDDLKRNVNPTRLAYNLPFVFLPVFFIAFLMANILFGIFSLSGMVIVFFSAIGLRIFGYYEMSGKGKTNLIAVGITVLVALLLFLTAPIPIGITHTVDAFLKQNQYGFTGLLNMF</sequence>
<evidence type="ECO:0000313" key="3">
    <source>
        <dbReference type="Proteomes" id="UP000757890"/>
    </source>
</evidence>
<feature type="transmembrane region" description="Helical" evidence="1">
    <location>
        <begin position="157"/>
        <end position="177"/>
    </location>
</feature>
<keyword evidence="1" id="KW-0812">Transmembrane</keyword>
<feature type="transmembrane region" description="Helical" evidence="1">
    <location>
        <begin position="6"/>
        <end position="24"/>
    </location>
</feature>
<comment type="caution">
    <text evidence="2">The sequence shown here is derived from an EMBL/GenBank/DDBJ whole genome shotgun (WGS) entry which is preliminary data.</text>
</comment>
<gene>
    <name evidence="2" type="ORF">HXL70_00820</name>
</gene>
<feature type="transmembrane region" description="Helical" evidence="1">
    <location>
        <begin position="31"/>
        <end position="64"/>
    </location>
</feature>
<keyword evidence="1" id="KW-1133">Transmembrane helix</keyword>
<proteinExistence type="predicted"/>
<feature type="transmembrane region" description="Helical" evidence="1">
    <location>
        <begin position="247"/>
        <end position="267"/>
    </location>
</feature>
<dbReference type="Proteomes" id="UP000757890">
    <property type="component" value="Unassembled WGS sequence"/>
</dbReference>
<organism evidence="2 3">
    <name type="scientific">Dialister invisus</name>
    <dbReference type="NCBI Taxonomy" id="218538"/>
    <lineage>
        <taxon>Bacteria</taxon>
        <taxon>Bacillati</taxon>
        <taxon>Bacillota</taxon>
        <taxon>Negativicutes</taxon>
        <taxon>Veillonellales</taxon>
        <taxon>Veillonellaceae</taxon>
        <taxon>Dialister</taxon>
    </lineage>
</organism>
<dbReference type="RefSeq" id="WP_276638354.1">
    <property type="nucleotide sequence ID" value="NZ_CAUQCT010000001.1"/>
</dbReference>
<accession>A0A930FNW0</accession>
<protein>
    <submittedName>
        <fullName evidence="2">Uncharacterized protein</fullName>
    </submittedName>
</protein>
<feature type="transmembrane region" description="Helical" evidence="1">
    <location>
        <begin position="133"/>
        <end position="151"/>
    </location>
</feature>
<keyword evidence="1" id="KW-0472">Membrane</keyword>
<feature type="transmembrane region" description="Helical" evidence="1">
    <location>
        <begin position="84"/>
        <end position="112"/>
    </location>
</feature>